<keyword evidence="2" id="KW-1185">Reference proteome</keyword>
<gene>
    <name evidence="1" type="ORF">TDIS_1173</name>
</gene>
<dbReference type="STRING" id="999894.TDIS_1173"/>
<accession>A0A179D3S7</accession>
<sequence length="43" mass="4908">MIATSFKPGDREEKSGALTLKSTEKFLMFLVTVLEQFLPFLKD</sequence>
<evidence type="ECO:0000313" key="2">
    <source>
        <dbReference type="Proteomes" id="UP000078390"/>
    </source>
</evidence>
<proteinExistence type="predicted"/>
<comment type="caution">
    <text evidence="1">The sequence shown here is derived from an EMBL/GenBank/DDBJ whole genome shotgun (WGS) entry which is preliminary data.</text>
</comment>
<dbReference type="Proteomes" id="UP000078390">
    <property type="component" value="Unassembled WGS sequence"/>
</dbReference>
<protein>
    <submittedName>
        <fullName evidence="1">Uncharacterized protein</fullName>
    </submittedName>
</protein>
<dbReference type="AlphaFoldDB" id="A0A179D3S7"/>
<evidence type="ECO:0000313" key="1">
    <source>
        <dbReference type="EMBL" id="OAQ20717.1"/>
    </source>
</evidence>
<organism evidence="1 2">
    <name type="scientific">Thermosulfurimonas dismutans</name>
    <dbReference type="NCBI Taxonomy" id="999894"/>
    <lineage>
        <taxon>Bacteria</taxon>
        <taxon>Pseudomonadati</taxon>
        <taxon>Thermodesulfobacteriota</taxon>
        <taxon>Thermodesulfobacteria</taxon>
        <taxon>Thermodesulfobacteriales</taxon>
        <taxon>Thermodesulfobacteriaceae</taxon>
        <taxon>Thermosulfurimonas</taxon>
    </lineage>
</organism>
<reference evidence="1 2" key="1">
    <citation type="submission" date="2016-04" db="EMBL/GenBank/DDBJ databases">
        <title>Genome analysis of Thermosulfurimonas dismutans, the first thermophilic sulfur-disproportionating bacterium of the phylum Thermodesulfobacteria.</title>
        <authorList>
            <person name="Mardanov A.V."/>
            <person name="Beletsky A.V."/>
            <person name="Kadnikov V.V."/>
            <person name="Slobodkin A.I."/>
            <person name="Ravin N.V."/>
        </authorList>
    </citation>
    <scope>NUCLEOTIDE SEQUENCE [LARGE SCALE GENOMIC DNA]</scope>
    <source>
        <strain evidence="1 2">S95</strain>
    </source>
</reference>
<dbReference type="EMBL" id="LWLG01000007">
    <property type="protein sequence ID" value="OAQ20717.1"/>
    <property type="molecule type" value="Genomic_DNA"/>
</dbReference>
<name>A0A179D3S7_9BACT</name>